<evidence type="ECO:0000256" key="3">
    <source>
        <dbReference type="ARBA" id="ARBA00022448"/>
    </source>
</evidence>
<dbReference type="EMBL" id="AFZE01000004">
    <property type="protein sequence ID" value="EHL16262.1"/>
    <property type="molecule type" value="Genomic_DNA"/>
</dbReference>
<evidence type="ECO:0008006" key="8">
    <source>
        <dbReference type="Google" id="ProtNLM"/>
    </source>
</evidence>
<dbReference type="AlphaFoldDB" id="G9WYT0"/>
<dbReference type="GO" id="GO:0030288">
    <property type="term" value="C:outer membrane-bounded periplasmic space"/>
    <property type="evidence" value="ECO:0007669"/>
    <property type="project" value="InterPro"/>
</dbReference>
<keyword evidence="3" id="KW-0813">Transport</keyword>
<dbReference type="RefSeq" id="WP_009525564.1">
    <property type="nucleotide sequence ID" value="NZ_JBQMYZ010000012.1"/>
</dbReference>
<proteinExistence type="inferred from homology"/>
<comment type="subcellular location">
    <subcellularLocation>
        <location evidence="1">Cell envelope</location>
    </subcellularLocation>
</comment>
<dbReference type="InterPro" id="IPR038404">
    <property type="entry name" value="TRAP_DctP_sf"/>
</dbReference>
<evidence type="ECO:0000256" key="2">
    <source>
        <dbReference type="ARBA" id="ARBA00009023"/>
    </source>
</evidence>
<dbReference type="PROSITE" id="PS51257">
    <property type="entry name" value="PROKAR_LIPOPROTEIN"/>
    <property type="match status" value="1"/>
</dbReference>
<feature type="signal peptide" evidence="5">
    <location>
        <begin position="1"/>
        <end position="28"/>
    </location>
</feature>
<dbReference type="PIRSF" id="PIRSF006470">
    <property type="entry name" value="DctB"/>
    <property type="match status" value="1"/>
</dbReference>
<evidence type="ECO:0000256" key="1">
    <source>
        <dbReference type="ARBA" id="ARBA00004196"/>
    </source>
</evidence>
<reference evidence="6 7" key="1">
    <citation type="submission" date="2011-08" db="EMBL/GenBank/DDBJ databases">
        <title>The Genome Sequence of Eubacteriaceae bacterium ACC19a.</title>
        <authorList>
            <consortium name="The Broad Institute Genome Sequencing Platform"/>
            <person name="Earl A."/>
            <person name="Ward D."/>
            <person name="Feldgarden M."/>
            <person name="Gevers D."/>
            <person name="Sizova M."/>
            <person name="Hazen A."/>
            <person name="Epstein S."/>
            <person name="Young S.K."/>
            <person name="Zeng Q."/>
            <person name="Gargeya S."/>
            <person name="Fitzgerald M."/>
            <person name="Haas B."/>
            <person name="Abouelleil A."/>
            <person name="Alvarado L."/>
            <person name="Arachchi H.M."/>
            <person name="Berlin A."/>
            <person name="Brown A."/>
            <person name="Chapman S.B."/>
            <person name="Chen Z."/>
            <person name="Dunbar C."/>
            <person name="Freedman E."/>
            <person name="Gearin G."/>
            <person name="Gellesch M."/>
            <person name="Goldberg J."/>
            <person name="Griggs A."/>
            <person name="Gujja S."/>
            <person name="Heiman D."/>
            <person name="Howarth C."/>
            <person name="Larson L."/>
            <person name="Lui A."/>
            <person name="MacDonald P.J.P."/>
            <person name="Montmayeur A."/>
            <person name="Murphy C."/>
            <person name="Neiman D."/>
            <person name="Pearson M."/>
            <person name="Priest M."/>
            <person name="Roberts A."/>
            <person name="Saif S."/>
            <person name="Shea T."/>
            <person name="Shenoy N."/>
            <person name="Sisk P."/>
            <person name="Stolte C."/>
            <person name="Sykes S."/>
            <person name="Wortman J."/>
            <person name="Nusbaum C."/>
            <person name="Birren B."/>
        </authorList>
    </citation>
    <scope>NUCLEOTIDE SEQUENCE [LARGE SCALE GENOMIC DNA]</scope>
    <source>
        <strain evidence="6 7">ACC19a</strain>
    </source>
</reference>
<protein>
    <recommendedName>
        <fullName evidence="8">TRAP transporter solute receptor, DctP family</fullName>
    </recommendedName>
</protein>
<dbReference type="PANTHER" id="PTHR33376">
    <property type="match status" value="1"/>
</dbReference>
<dbReference type="HOGENOM" id="CLU_036176_1_3_9"/>
<comment type="similarity">
    <text evidence="2">Belongs to the bacterial solute-binding protein 7 family.</text>
</comment>
<name>G9WYT0_9FIRM</name>
<evidence type="ECO:0000256" key="5">
    <source>
        <dbReference type="SAM" id="SignalP"/>
    </source>
</evidence>
<dbReference type="NCBIfam" id="NF037995">
    <property type="entry name" value="TRAP_S1"/>
    <property type="match status" value="1"/>
</dbReference>
<dbReference type="PATRIC" id="fig|796937.3.peg.524"/>
<evidence type="ECO:0000313" key="6">
    <source>
        <dbReference type="EMBL" id="EHL16262.1"/>
    </source>
</evidence>
<dbReference type="NCBIfam" id="TIGR00787">
    <property type="entry name" value="dctP"/>
    <property type="match status" value="1"/>
</dbReference>
<keyword evidence="4 5" id="KW-0732">Signal</keyword>
<evidence type="ECO:0000313" key="7">
    <source>
        <dbReference type="Proteomes" id="UP000006437"/>
    </source>
</evidence>
<comment type="caution">
    <text evidence="6">The sequence shown here is derived from an EMBL/GenBank/DDBJ whole genome shotgun (WGS) entry which is preliminary data.</text>
</comment>
<accession>G9WYT0</accession>
<feature type="chain" id="PRO_5003528196" description="TRAP transporter solute receptor, DctP family" evidence="5">
    <location>
        <begin position="29"/>
        <end position="345"/>
    </location>
</feature>
<gene>
    <name evidence="6" type="ORF">HMPREF9629_01331</name>
</gene>
<dbReference type="PANTHER" id="PTHR33376:SF4">
    <property type="entry name" value="SIALIC ACID-BINDING PERIPLASMIC PROTEIN SIAP"/>
    <property type="match status" value="1"/>
</dbReference>
<dbReference type="InterPro" id="IPR004682">
    <property type="entry name" value="TRAP_DctP"/>
</dbReference>
<dbReference type="Gene3D" id="3.40.190.170">
    <property type="entry name" value="Bacterial extracellular solute-binding protein, family 7"/>
    <property type="match status" value="1"/>
</dbReference>
<dbReference type="Proteomes" id="UP000006437">
    <property type="component" value="Unassembled WGS sequence"/>
</dbReference>
<organism evidence="6 7">
    <name type="scientific">Peptoanaerobacter stomatis</name>
    <dbReference type="NCBI Taxonomy" id="796937"/>
    <lineage>
        <taxon>Bacteria</taxon>
        <taxon>Bacillati</taxon>
        <taxon>Bacillota</taxon>
        <taxon>Clostridia</taxon>
        <taxon>Peptostreptococcales</taxon>
        <taxon>Filifactoraceae</taxon>
        <taxon>Peptoanaerobacter</taxon>
    </lineage>
</organism>
<dbReference type="GO" id="GO:0055085">
    <property type="term" value="P:transmembrane transport"/>
    <property type="evidence" value="ECO:0007669"/>
    <property type="project" value="InterPro"/>
</dbReference>
<dbReference type="BioCyc" id="EBAC796937-HMP:GMGH-1336-MONOMER"/>
<sequence length="345" mass="38718">MKKNFINFALLGLVLSGVLLGCSNKTEAPTSKNDNTGNAESITLNIGHVEPENRSTHQALLEFKKNVEERTSNSILIEIHPNGALGGDVQLTESVAMGTLDMALPSTSVLTTYSDDFGVLDMPYLFTAPEKAFKAMDGEIGEYFNAKLEEKGIHNLGYSYNGPRSTTTNVKAIEKPEDLKGIKMRVMESPIFIDFYKTLGANPTPMSFTELYTGLQQGTVDAQENPPSLILANKFYEVQKYLSVDEHVHNFLAFIMNKNKFDSLTEEQQKILTEEAKSYVEKQRALELEDNKKAIEKLATEGGLQVNELSEEQKQAFKDALKPMYEEYSQKFSKELFEKSDKYNK</sequence>
<dbReference type="CDD" id="cd13603">
    <property type="entry name" value="PBP2_TRAP_Siap_TeaA_like"/>
    <property type="match status" value="1"/>
</dbReference>
<dbReference type="Pfam" id="PF03480">
    <property type="entry name" value="DctP"/>
    <property type="match status" value="1"/>
</dbReference>
<dbReference type="InterPro" id="IPR018389">
    <property type="entry name" value="DctP_fam"/>
</dbReference>
<evidence type="ECO:0000256" key="4">
    <source>
        <dbReference type="ARBA" id="ARBA00022729"/>
    </source>
</evidence>